<evidence type="ECO:0000256" key="14">
    <source>
        <dbReference type="ARBA" id="ARBA00023053"/>
    </source>
</evidence>
<keyword evidence="13 21" id="KW-1133">Transmembrane helix</keyword>
<evidence type="ECO:0000256" key="8">
    <source>
        <dbReference type="ARBA" id="ARBA00022723"/>
    </source>
</evidence>
<dbReference type="PANTHER" id="PTHR11878:SF70">
    <property type="entry name" value="CALX-BETA DOMAIN-CONTAINING PROTEIN"/>
    <property type="match status" value="1"/>
</dbReference>
<keyword evidence="11" id="KW-0106">Calcium</keyword>
<keyword evidence="10" id="KW-0677">Repeat</keyword>
<comment type="similarity">
    <text evidence="2">Belongs to the Ca(2+):cation antiporter (CaCA) (TC 2.A.19) family. SLC8 subfamily.</text>
</comment>
<feature type="transmembrane region" description="Helical" evidence="21">
    <location>
        <begin position="885"/>
        <end position="904"/>
    </location>
</feature>
<dbReference type="GO" id="GO:0046872">
    <property type="term" value="F:metal ion binding"/>
    <property type="evidence" value="ECO:0007669"/>
    <property type="project" value="UniProtKB-KW"/>
</dbReference>
<evidence type="ECO:0000256" key="1">
    <source>
        <dbReference type="ARBA" id="ARBA00004651"/>
    </source>
</evidence>
<dbReference type="Gene3D" id="1.20.1420.30">
    <property type="entry name" value="NCX, central ion-binding region"/>
    <property type="match status" value="2"/>
</dbReference>
<dbReference type="SUPFAM" id="SSF141072">
    <property type="entry name" value="CalX-like"/>
    <property type="match status" value="2"/>
</dbReference>
<keyword evidence="3" id="KW-0813">Transport</keyword>
<evidence type="ECO:0000313" key="23">
    <source>
        <dbReference type="Proteomes" id="UP000001554"/>
    </source>
</evidence>
<accession>A0A9J7KRC5</accession>
<dbReference type="GO" id="GO:0030424">
    <property type="term" value="C:axon"/>
    <property type="evidence" value="ECO:0000318"/>
    <property type="project" value="GO_Central"/>
</dbReference>
<dbReference type="InterPro" id="IPR004837">
    <property type="entry name" value="NaCa_Exmemb"/>
</dbReference>
<feature type="transmembrane region" description="Helical" evidence="21">
    <location>
        <begin position="171"/>
        <end position="195"/>
    </location>
</feature>
<dbReference type="InterPro" id="IPR003644">
    <property type="entry name" value="Calx_beta"/>
</dbReference>
<feature type="domain" description="Calx-beta" evidence="22">
    <location>
        <begin position="374"/>
        <end position="521"/>
    </location>
</feature>
<dbReference type="SMART" id="SM00237">
    <property type="entry name" value="Calx_beta"/>
    <property type="match status" value="2"/>
</dbReference>
<keyword evidence="15" id="KW-0406">Ion transport</keyword>
<dbReference type="PANTHER" id="PTHR11878">
    <property type="entry name" value="SODIUM/CALCIUM EXCHANGER"/>
    <property type="match status" value="1"/>
</dbReference>
<evidence type="ECO:0000256" key="13">
    <source>
        <dbReference type="ARBA" id="ARBA00022989"/>
    </source>
</evidence>
<evidence type="ECO:0000313" key="25">
    <source>
        <dbReference type="RefSeq" id="XP_035668335.1"/>
    </source>
</evidence>
<reference evidence="24 25" key="2">
    <citation type="submission" date="2025-04" db="UniProtKB">
        <authorList>
            <consortium name="RefSeq"/>
        </authorList>
    </citation>
    <scope>IDENTIFICATION</scope>
    <source>
        <strain evidence="24 25">S238N-H82</strain>
        <tissue evidence="24 25">Testes</tissue>
    </source>
</reference>
<feature type="transmembrane region" description="Helical" evidence="21">
    <location>
        <begin position="134"/>
        <end position="159"/>
    </location>
</feature>
<name>A0A9J7KRC5_BRAFL</name>
<dbReference type="OMA" id="IELWEAF"/>
<evidence type="ECO:0000256" key="6">
    <source>
        <dbReference type="ARBA" id="ARBA00022568"/>
    </source>
</evidence>
<dbReference type="Pfam" id="PF03160">
    <property type="entry name" value="Calx-beta"/>
    <property type="match status" value="1"/>
</dbReference>
<dbReference type="GO" id="GO:0035725">
    <property type="term" value="P:sodium ion transmembrane transport"/>
    <property type="evidence" value="ECO:0000318"/>
    <property type="project" value="GO_Central"/>
</dbReference>
<dbReference type="InterPro" id="IPR051171">
    <property type="entry name" value="CaCA"/>
</dbReference>
<keyword evidence="5" id="KW-1003">Cell membrane</keyword>
<feature type="transmembrane region" description="Helical" evidence="21">
    <location>
        <begin position="714"/>
        <end position="730"/>
    </location>
</feature>
<keyword evidence="23" id="KW-1185">Reference proteome</keyword>
<keyword evidence="9" id="KW-0732">Signal</keyword>
<evidence type="ECO:0000256" key="15">
    <source>
        <dbReference type="ARBA" id="ARBA00023065"/>
    </source>
</evidence>
<dbReference type="OrthoDB" id="418484at2759"/>
<feature type="region of interest" description="Disordered" evidence="20">
    <location>
        <begin position="300"/>
        <end position="332"/>
    </location>
</feature>
<feature type="region of interest" description="Disordered" evidence="20">
    <location>
        <begin position="429"/>
        <end position="482"/>
    </location>
</feature>
<evidence type="ECO:0000256" key="17">
    <source>
        <dbReference type="ARBA" id="ARBA00023180"/>
    </source>
</evidence>
<evidence type="ECO:0000256" key="20">
    <source>
        <dbReference type="SAM" id="MobiDB-lite"/>
    </source>
</evidence>
<evidence type="ECO:0000256" key="10">
    <source>
        <dbReference type="ARBA" id="ARBA00022737"/>
    </source>
</evidence>
<keyword evidence="6" id="KW-0109">Calcium transport</keyword>
<dbReference type="RefSeq" id="XP_035668334.1">
    <property type="nucleotide sequence ID" value="XM_035812441.1"/>
</dbReference>
<evidence type="ECO:0000256" key="7">
    <source>
        <dbReference type="ARBA" id="ARBA00022692"/>
    </source>
</evidence>
<evidence type="ECO:0000259" key="22">
    <source>
        <dbReference type="SMART" id="SM00237"/>
    </source>
</evidence>
<evidence type="ECO:0000256" key="18">
    <source>
        <dbReference type="ARBA" id="ARBA00023201"/>
    </source>
</evidence>
<dbReference type="GO" id="GO:0098703">
    <property type="term" value="P:calcium ion import across plasma membrane"/>
    <property type="evidence" value="ECO:0000318"/>
    <property type="project" value="GO_Central"/>
</dbReference>
<feature type="compositionally biased region" description="Basic and acidic residues" evidence="20">
    <location>
        <begin position="457"/>
        <end position="482"/>
    </location>
</feature>
<proteinExistence type="inferred from homology"/>
<evidence type="ECO:0000256" key="3">
    <source>
        <dbReference type="ARBA" id="ARBA00022448"/>
    </source>
</evidence>
<keyword evidence="14" id="KW-0915">Sodium</keyword>
<evidence type="ECO:0000256" key="11">
    <source>
        <dbReference type="ARBA" id="ARBA00022837"/>
    </source>
</evidence>
<dbReference type="Pfam" id="PF01699">
    <property type="entry name" value="Na_Ca_ex"/>
    <property type="match status" value="2"/>
</dbReference>
<evidence type="ECO:0000256" key="16">
    <source>
        <dbReference type="ARBA" id="ARBA00023136"/>
    </source>
</evidence>
<evidence type="ECO:0000256" key="21">
    <source>
        <dbReference type="SAM" id="Phobius"/>
    </source>
</evidence>
<dbReference type="GO" id="GO:0098794">
    <property type="term" value="C:postsynapse"/>
    <property type="evidence" value="ECO:0000318"/>
    <property type="project" value="GO_Central"/>
</dbReference>
<feature type="transmembrane region" description="Helical" evidence="21">
    <location>
        <begin position="814"/>
        <end position="833"/>
    </location>
</feature>
<gene>
    <name evidence="24 25" type="primary">LOC118410649</name>
</gene>
<feature type="transmembrane region" description="Helical" evidence="21">
    <location>
        <begin position="845"/>
        <end position="865"/>
    </location>
</feature>
<keyword evidence="16 21" id="KW-0472">Membrane</keyword>
<feature type="compositionally biased region" description="Low complexity" evidence="20">
    <location>
        <begin position="433"/>
        <end position="447"/>
    </location>
</feature>
<keyword evidence="7 21" id="KW-0812">Transmembrane</keyword>
<dbReference type="RefSeq" id="XP_035668335.1">
    <property type="nucleotide sequence ID" value="XM_035812442.1"/>
</dbReference>
<dbReference type="GO" id="GO:0005516">
    <property type="term" value="F:calmodulin binding"/>
    <property type="evidence" value="ECO:0007669"/>
    <property type="project" value="UniProtKB-KW"/>
</dbReference>
<keyword evidence="4" id="KW-0050">Antiport</keyword>
<feature type="transmembrane region" description="Helical" evidence="21">
    <location>
        <begin position="45"/>
        <end position="73"/>
    </location>
</feature>
<evidence type="ECO:0000313" key="24">
    <source>
        <dbReference type="RefSeq" id="XP_035668334.1"/>
    </source>
</evidence>
<keyword evidence="8" id="KW-0479">Metal-binding</keyword>
<feature type="compositionally biased region" description="Polar residues" evidence="20">
    <location>
        <begin position="305"/>
        <end position="319"/>
    </location>
</feature>
<evidence type="ECO:0000256" key="9">
    <source>
        <dbReference type="ARBA" id="ARBA00022729"/>
    </source>
</evidence>
<dbReference type="Proteomes" id="UP000001554">
    <property type="component" value="Chromosome 2"/>
</dbReference>
<dbReference type="InterPro" id="IPR044880">
    <property type="entry name" value="NCX_ion-bd_dom_sf"/>
</dbReference>
<dbReference type="GeneID" id="118410649"/>
<dbReference type="GO" id="GO:0007154">
    <property type="term" value="P:cell communication"/>
    <property type="evidence" value="ECO:0007669"/>
    <property type="project" value="InterPro"/>
</dbReference>
<evidence type="ECO:0000256" key="19">
    <source>
        <dbReference type="ARBA" id="ARBA00033667"/>
    </source>
</evidence>
<feature type="domain" description="Calx-beta" evidence="22">
    <location>
        <begin position="537"/>
        <end position="640"/>
    </location>
</feature>
<evidence type="ECO:0000256" key="4">
    <source>
        <dbReference type="ARBA" id="ARBA00022449"/>
    </source>
</evidence>
<dbReference type="KEGG" id="bfo:118410649"/>
<protein>
    <submittedName>
        <fullName evidence="24 25">Sodium/calcium exchanger 3-like isoform X1</fullName>
    </submittedName>
</protein>
<keyword evidence="12" id="KW-0112">Calmodulin-binding</keyword>
<dbReference type="PRINTS" id="PR01259">
    <property type="entry name" value="NACAEXCHNGR"/>
</dbReference>
<evidence type="ECO:0000256" key="2">
    <source>
        <dbReference type="ARBA" id="ARBA00007489"/>
    </source>
</evidence>
<evidence type="ECO:0000256" key="12">
    <source>
        <dbReference type="ARBA" id="ARBA00022860"/>
    </source>
</evidence>
<keyword evidence="18" id="KW-0739">Sodium transport</keyword>
<keyword evidence="17" id="KW-0325">Glycoprotein</keyword>
<feature type="transmembrane region" description="Helical" evidence="21">
    <location>
        <begin position="201"/>
        <end position="220"/>
    </location>
</feature>
<evidence type="ECO:0000256" key="5">
    <source>
        <dbReference type="ARBA" id="ARBA00022475"/>
    </source>
</evidence>
<dbReference type="InterPro" id="IPR004836">
    <property type="entry name" value="Na_Ca_Ex"/>
</dbReference>
<comment type="subcellular location">
    <subcellularLocation>
        <location evidence="1">Cell membrane</location>
        <topology evidence="1">Multi-pass membrane protein</topology>
    </subcellularLocation>
</comment>
<sequence>MDLIAWQTNYSTGYVVETLPNGTEPCESWLLLPAENLWPSALRGILYFLAMAYIFIGITIGSDVFMCSIEVITSKKRKVVRWDEERQETVEREVLLWNETIANLTLLALGSSAPEIMLNIIEAVKELGNPPEDGLGPFTIVGSAAFNLLVINAICVASVPSPEIKAVREFGVFVITSLWSMFAYVWMLVVVLWVTPGVIDVWEAWVTLGFTPLLVLTAYAQDSGWWCKRQHSRIHNSEPSIQEDMNVRVIGSPQGRASVLNTRAPTELLALEGRNSHANLRQASEPARFNDSFFSLRNLNDMDRPSQQGQQPTNALSRASRTRERQKDPSTTFQFRHAVVRSMLYQKKAPKPKARFAEVVTKMVSIKALTSPAMRRQLAANDMSGKFTFGTHTYSVLESSGAIEVDVLFHRRRLSKLTLLNSMSKLNLVNKSNNGPNNGPVVNGTTTDSGQSSAPSKQDEAKEDVSVEFETRDGTGKTGKDYTHTQGRLVFKETEYRKKIKIPIINDQQYQSDKDFYVILKSPAPREDAALGDPSVARVTIIDDDKPGNFVFEQPIYYGDSRTFKVTATVLRQNGTDGNTSVEYTTMDGTAKGGPFSSPTLDYISNSGVLYFAHGETSKQISINLNKEKMGHRNFVILLRNPSLGSKIGEPGAAVGFLCKEEEDELAERVANVVPMGDTEEEDTSWGGQFRSAMCLESEEDEDGKKIPPSVGQLIMHFVTFFWKVLFAFIPPRSMLGGWPAFVMSLGFITMLTAFIETLGHLLGCVFGVRTSVTGITIIALGTSVPDTFASRTVAIHDVHADAAIGNVTGSNSVNVFLGLGLPWVISTMYHLINGTQYRVLPGNLRFAVFTFLAVGSLCLLMLFVRRKCFGGELGGKKVPKWISALLMFSFWVVFIVLCSLKAYDLLPF</sequence>
<dbReference type="InterPro" id="IPR038081">
    <property type="entry name" value="CalX-like_sf"/>
</dbReference>
<dbReference type="GO" id="GO:0042383">
    <property type="term" value="C:sarcolemma"/>
    <property type="evidence" value="ECO:0000318"/>
    <property type="project" value="GO_Central"/>
</dbReference>
<dbReference type="GO" id="GO:0005432">
    <property type="term" value="F:calcium:sodium antiporter activity"/>
    <property type="evidence" value="ECO:0000318"/>
    <property type="project" value="GO_Central"/>
</dbReference>
<dbReference type="Gene3D" id="2.60.40.2030">
    <property type="match status" value="2"/>
</dbReference>
<organism evidence="23 25">
    <name type="scientific">Branchiostoma floridae</name>
    <name type="common">Florida lancelet</name>
    <name type="synonym">Amphioxus</name>
    <dbReference type="NCBI Taxonomy" id="7739"/>
    <lineage>
        <taxon>Eukaryota</taxon>
        <taxon>Metazoa</taxon>
        <taxon>Chordata</taxon>
        <taxon>Cephalochordata</taxon>
        <taxon>Leptocardii</taxon>
        <taxon>Amphioxiformes</taxon>
        <taxon>Branchiostomatidae</taxon>
        <taxon>Branchiostoma</taxon>
    </lineage>
</organism>
<dbReference type="AlphaFoldDB" id="A0A9J7KRC5"/>
<comment type="catalytic activity">
    <reaction evidence="19">
        <text>Ca(2+)(in) + 3 Na(+)(out) = Ca(2+)(out) + 3 Na(+)(in)</text>
        <dbReference type="Rhea" id="RHEA:69955"/>
        <dbReference type="ChEBI" id="CHEBI:29101"/>
        <dbReference type="ChEBI" id="CHEBI:29108"/>
    </reaction>
</comment>
<reference evidence="23" key="1">
    <citation type="journal article" date="2020" name="Nat. Ecol. Evol.">
        <title>Deeply conserved synteny resolves early events in vertebrate evolution.</title>
        <authorList>
            <person name="Simakov O."/>
            <person name="Marletaz F."/>
            <person name="Yue J.X."/>
            <person name="O'Connell B."/>
            <person name="Jenkins J."/>
            <person name="Brandt A."/>
            <person name="Calef R."/>
            <person name="Tung C.H."/>
            <person name="Huang T.K."/>
            <person name="Schmutz J."/>
            <person name="Satoh N."/>
            <person name="Yu J.K."/>
            <person name="Putnam N.H."/>
            <person name="Green R.E."/>
            <person name="Rokhsar D.S."/>
        </authorList>
    </citation>
    <scope>NUCLEOTIDE SEQUENCE [LARGE SCALE GENOMIC DNA]</scope>
    <source>
        <strain evidence="23">S238N-H82</strain>
    </source>
</reference>